<dbReference type="AlphaFoldDB" id="A0A0P0URB9"/>
<keyword evidence="4" id="KW-1185">Reference proteome</keyword>
<organism evidence="3 4">
    <name type="scientific">endosymbiont of Bathymodiolus septemdierum str. Myojin knoll</name>
    <dbReference type="NCBI Taxonomy" id="1303921"/>
    <lineage>
        <taxon>Bacteria</taxon>
        <taxon>Pseudomonadati</taxon>
        <taxon>Pseudomonadota</taxon>
        <taxon>Gammaproteobacteria</taxon>
        <taxon>sulfur-oxidizing symbionts</taxon>
    </lineage>
</organism>
<dbReference type="InterPro" id="IPR051099">
    <property type="entry name" value="AGR/TXD"/>
</dbReference>
<accession>A0A0P0URB9</accession>
<dbReference type="OrthoDB" id="9791630at2"/>
<dbReference type="Proteomes" id="UP000067399">
    <property type="component" value="Chromosome"/>
</dbReference>
<evidence type="ECO:0000313" key="3">
    <source>
        <dbReference type="EMBL" id="BAS67786.1"/>
    </source>
</evidence>
<dbReference type="InterPro" id="IPR036249">
    <property type="entry name" value="Thioredoxin-like_sf"/>
</dbReference>
<name>A0A0P0URB9_9GAMM</name>
<reference evidence="3 4" key="1">
    <citation type="journal article" date="2000" name="Mar. Ecol. Prog. Ser.">
        <title>Phylogenetic characterization of endosymbionts in three hydrothermal vent mussels: influence on host distributions.</title>
        <authorList>
            <person name="Fujiwara Y."/>
            <person name="Takai K."/>
            <person name="Uematsu K."/>
            <person name="Tsuchida S."/>
            <person name="Hunt J.C."/>
            <person name="Hashimoto J."/>
        </authorList>
    </citation>
    <scope>NUCLEOTIDE SEQUENCE [LARGE SCALE GENOMIC DNA]</scope>
    <source>
        <strain evidence="3 4">Myojin Knoll</strain>
    </source>
</reference>
<dbReference type="KEGG" id="ebh:BSEPE_0793"/>
<dbReference type="EMBL" id="AP013042">
    <property type="protein sequence ID" value="BAS67786.1"/>
    <property type="molecule type" value="Genomic_DNA"/>
</dbReference>
<dbReference type="PROSITE" id="PS51352">
    <property type="entry name" value="THIOREDOXIN_2"/>
    <property type="match status" value="1"/>
</dbReference>
<keyword evidence="1" id="KW-0732">Signal</keyword>
<feature type="domain" description="Thioredoxin" evidence="2">
    <location>
        <begin position="22"/>
        <end position="155"/>
    </location>
</feature>
<proteinExistence type="predicted"/>
<dbReference type="RefSeq" id="WP_066044376.1">
    <property type="nucleotide sequence ID" value="NZ_AP013042.1"/>
</dbReference>
<dbReference type="PANTHER" id="PTHR15337">
    <property type="entry name" value="ANTERIOR GRADIENT PROTEIN-RELATED"/>
    <property type="match status" value="1"/>
</dbReference>
<reference evidence="3 4" key="2">
    <citation type="journal article" date="2016" name="ISME J.">
        <title>Heterogeneous composition of key metabolic gene clusters in a vent mussel symbiont population.</title>
        <authorList>
            <person name="Ikuta T."/>
            <person name="Takaki Y."/>
            <person name="Nagai Y."/>
            <person name="Shimamura S."/>
            <person name="Tsuda M."/>
            <person name="Kawagucci S."/>
            <person name="Aoki Y."/>
            <person name="Inoue K."/>
            <person name="Teruya M."/>
            <person name="Satou K."/>
            <person name="Teruya K."/>
            <person name="Shimoji M."/>
            <person name="Tamotsu H."/>
            <person name="Hirano T."/>
            <person name="Maruyama T."/>
            <person name="Yoshida T."/>
        </authorList>
    </citation>
    <scope>NUCLEOTIDE SEQUENCE [LARGE SCALE GENOMIC DNA]</scope>
    <source>
        <strain evidence="3 4">Myojin Knoll</strain>
    </source>
</reference>
<evidence type="ECO:0000256" key="1">
    <source>
        <dbReference type="ARBA" id="ARBA00022729"/>
    </source>
</evidence>
<dbReference type="SUPFAM" id="SSF52833">
    <property type="entry name" value="Thioredoxin-like"/>
    <property type="match status" value="2"/>
</dbReference>
<protein>
    <submittedName>
        <fullName evidence="3">Thioredoxin</fullName>
    </submittedName>
</protein>
<dbReference type="InterPro" id="IPR012336">
    <property type="entry name" value="Thioredoxin-like_fold"/>
</dbReference>
<gene>
    <name evidence="3" type="ORF">BSEPE_0793</name>
</gene>
<dbReference type="InterPro" id="IPR013766">
    <property type="entry name" value="Thioredoxin_domain"/>
</dbReference>
<evidence type="ECO:0000259" key="2">
    <source>
        <dbReference type="PROSITE" id="PS51352"/>
    </source>
</evidence>
<dbReference type="PANTHER" id="PTHR15337:SF11">
    <property type="entry name" value="THIOREDOXIN DOMAIN-CONTAINING PROTEIN"/>
    <property type="match status" value="1"/>
</dbReference>
<dbReference type="STRING" id="1303921.BSEPE_0793"/>
<dbReference type="Pfam" id="PF13098">
    <property type="entry name" value="Thioredoxin_2"/>
    <property type="match status" value="2"/>
</dbReference>
<sequence length="335" mass="39597">MRIFFLIFILLSSHAYTAERKVVKDEPIPNWFKTTFMDFSEDLEEANENNRHIMIYFHQNGCPYCAKLVRDNFHDKPLVEKLKKNFDSIEVNMFGNRDLNDWMGREFSEKEFAVQMKIQFTPTLVFLNAKGKTLLRLNGYQSIKKMHATLGYISNKIYLKKSYVSYLSDLKKNKTGVLNANVHFESGPHLLMRNQTIPAQKVLAVFFEEPNCEECNNFHKNIMPLKQTQEYLKQMQVVRFNAFSDEKLITPTGKRTTAKDWYESLNLTYAPAVVFFDQYGKEIIRKDAFLKQFHWLSILEYVASADYKHQPEFQRYIIERGDRLRAQGVEVDIWK</sequence>
<evidence type="ECO:0000313" key="4">
    <source>
        <dbReference type="Proteomes" id="UP000067399"/>
    </source>
</evidence>
<dbReference type="Gene3D" id="3.40.30.10">
    <property type="entry name" value="Glutaredoxin"/>
    <property type="match status" value="2"/>
</dbReference>